<name>A0ABV9L0R1_9BACT</name>
<comment type="caution">
    <text evidence="2">The sequence shown here is derived from an EMBL/GenBank/DDBJ whole genome shotgun (WGS) entry which is preliminary data.</text>
</comment>
<reference evidence="3" key="1">
    <citation type="journal article" date="2019" name="Int. J. Syst. Evol. Microbiol.">
        <title>The Global Catalogue of Microorganisms (GCM) 10K type strain sequencing project: providing services to taxonomists for standard genome sequencing and annotation.</title>
        <authorList>
            <consortium name="The Broad Institute Genomics Platform"/>
            <consortium name="The Broad Institute Genome Sequencing Center for Infectious Disease"/>
            <person name="Wu L."/>
            <person name="Ma J."/>
        </authorList>
    </citation>
    <scope>NUCLEOTIDE SEQUENCE [LARGE SCALE GENOMIC DNA]</scope>
    <source>
        <strain evidence="3">CCUG 66188</strain>
    </source>
</reference>
<dbReference type="EMBL" id="JBHSGN010000107">
    <property type="protein sequence ID" value="MFC4675608.1"/>
    <property type="molecule type" value="Genomic_DNA"/>
</dbReference>
<dbReference type="RefSeq" id="WP_379998993.1">
    <property type="nucleotide sequence ID" value="NZ_JBHSGN010000107.1"/>
</dbReference>
<gene>
    <name evidence="2" type="ORF">ACFO6W_18120</name>
</gene>
<protein>
    <recommendedName>
        <fullName evidence="4">DUF3375 domain-containing protein</fullName>
    </recommendedName>
</protein>
<dbReference type="Proteomes" id="UP001596023">
    <property type="component" value="Unassembled WGS sequence"/>
</dbReference>
<keyword evidence="1" id="KW-0175">Coiled coil</keyword>
<accession>A0ABV9L0R1</accession>
<evidence type="ECO:0000313" key="3">
    <source>
        <dbReference type="Proteomes" id="UP001596023"/>
    </source>
</evidence>
<feature type="coiled-coil region" evidence="1">
    <location>
        <begin position="181"/>
        <end position="208"/>
    </location>
</feature>
<organism evidence="2 3">
    <name type="scientific">Dysgonomonas termitidis</name>
    <dbReference type="NCBI Taxonomy" id="1516126"/>
    <lineage>
        <taxon>Bacteria</taxon>
        <taxon>Pseudomonadati</taxon>
        <taxon>Bacteroidota</taxon>
        <taxon>Bacteroidia</taxon>
        <taxon>Bacteroidales</taxon>
        <taxon>Dysgonomonadaceae</taxon>
        <taxon>Dysgonomonas</taxon>
    </lineage>
</organism>
<evidence type="ECO:0008006" key="4">
    <source>
        <dbReference type="Google" id="ProtNLM"/>
    </source>
</evidence>
<keyword evidence="3" id="KW-1185">Reference proteome</keyword>
<proteinExistence type="predicted"/>
<sequence>MPSIFDHIAIENTYELFFPKKEQGLAIIWLYERVKNGYFDKGVFKEKDIRKAFDEASTVNKEKRERQQWEYYNSQIMALQEFFLLYDEENQTYTFKEYASYLCDKVFKMLSDRFNPTVIEITCTDLYENLKDITEEKDLIIWLEAHFDKARSHLKEQIDYLNQQIDKSVAELSEKAKLNNNDSLVVALRDIENKLDEIRKQNGELRGAFREIDRIKSILMAHPARENAEIDDKVSDVINYFESVRTLLNMVDSRIDKIQPKIQQFFGSLNRHLFDTKVEKFLTYLLDKSQVALGELILPVANESFVTRFLPLNFTIVEKRDELFAGKRNQSPSYINDPIKEAAAHQQSNMILIRQSHINQWLERIKRESRHTKEYHLSDVFFKILEFYNEDLQLAVSIIYQAIDYYDKHDRWTVEINPEKMIHEEKYRYAIWDIWMKQK</sequence>
<evidence type="ECO:0000256" key="1">
    <source>
        <dbReference type="SAM" id="Coils"/>
    </source>
</evidence>
<evidence type="ECO:0000313" key="2">
    <source>
        <dbReference type="EMBL" id="MFC4675608.1"/>
    </source>
</evidence>